<dbReference type="EMBL" id="JBHFQA010000007">
    <property type="protein sequence ID" value="KAL2096600.1"/>
    <property type="molecule type" value="Genomic_DNA"/>
</dbReference>
<organism evidence="6 7">
    <name type="scientific">Coilia grayii</name>
    <name type="common">Gray's grenadier anchovy</name>
    <dbReference type="NCBI Taxonomy" id="363190"/>
    <lineage>
        <taxon>Eukaryota</taxon>
        <taxon>Metazoa</taxon>
        <taxon>Chordata</taxon>
        <taxon>Craniata</taxon>
        <taxon>Vertebrata</taxon>
        <taxon>Euteleostomi</taxon>
        <taxon>Actinopterygii</taxon>
        <taxon>Neopterygii</taxon>
        <taxon>Teleostei</taxon>
        <taxon>Clupei</taxon>
        <taxon>Clupeiformes</taxon>
        <taxon>Clupeoidei</taxon>
        <taxon>Engraulidae</taxon>
        <taxon>Coilinae</taxon>
        <taxon>Coilia</taxon>
    </lineage>
</organism>
<dbReference type="PROSITE" id="PS50871">
    <property type="entry name" value="C1Q"/>
    <property type="match status" value="1"/>
</dbReference>
<evidence type="ECO:0000256" key="3">
    <source>
        <dbReference type="ARBA" id="ARBA00022530"/>
    </source>
</evidence>
<dbReference type="Pfam" id="PF00386">
    <property type="entry name" value="C1q"/>
    <property type="match status" value="1"/>
</dbReference>
<dbReference type="PANTHER" id="PTHR15427:SF33">
    <property type="entry name" value="COLLAGEN IV NC1 DOMAIN-CONTAINING PROTEIN"/>
    <property type="match status" value="1"/>
</dbReference>
<keyword evidence="2" id="KW-0964">Secreted</keyword>
<sequence>MTKPEMPSLVFPVALLRIHFPHAPVLAYKESKFRSGFNCQPARQCLSHIELSCLPVLVTKPQKPAHCPALPPRKQSEVEPKLRLKGSPSASGEKECGGLGVMGCGGVGVMEMGGRAIVMLCMLGAALAQYSWHGPDRVDDATDNVCLLDTGSCSCCYMQQEMYKLTKHINDTLNELQGDLMEAQTTVNHRRSCQYAFSVALTGTRRCVGPYRADTIVMYKHVLTNLGNVYQPSSGVFTAPRSGIYYLALTAYSDAGIPNAPLAICVQLVRNMVVEVALSERYNEDQEDSISTSLLLHLQNGDSVFVQLVKDCFLCDDDNSFYNTFTGYLVYPTD</sequence>
<evidence type="ECO:0000313" key="6">
    <source>
        <dbReference type="EMBL" id="KAL2096600.1"/>
    </source>
</evidence>
<dbReference type="Gene3D" id="2.60.120.40">
    <property type="match status" value="1"/>
</dbReference>
<dbReference type="InterPro" id="IPR008983">
    <property type="entry name" value="Tumour_necrosis_fac-like_dom"/>
</dbReference>
<gene>
    <name evidence="6" type="ORF">ACEWY4_008748</name>
</gene>
<evidence type="ECO:0000313" key="7">
    <source>
        <dbReference type="Proteomes" id="UP001591681"/>
    </source>
</evidence>
<dbReference type="Proteomes" id="UP001591681">
    <property type="component" value="Unassembled WGS sequence"/>
</dbReference>
<feature type="domain" description="C1q" evidence="5">
    <location>
        <begin position="190"/>
        <end position="334"/>
    </location>
</feature>
<dbReference type="InterPro" id="IPR001073">
    <property type="entry name" value="C1q_dom"/>
</dbReference>
<accession>A0ABD1KBQ7</accession>
<dbReference type="PANTHER" id="PTHR15427">
    <property type="entry name" value="EMILIN ELASTIN MICROFIBRIL INTERFACE-LOCATED PROTEIN ELASTIN MICROFIBRIL INTERFACER"/>
    <property type="match status" value="1"/>
</dbReference>
<proteinExistence type="predicted"/>
<evidence type="ECO:0000256" key="2">
    <source>
        <dbReference type="ARBA" id="ARBA00022525"/>
    </source>
</evidence>
<comment type="caution">
    <text evidence="6">The sequence shown here is derived from an EMBL/GenBank/DDBJ whole genome shotgun (WGS) entry which is preliminary data.</text>
</comment>
<reference evidence="6 7" key="1">
    <citation type="submission" date="2024-09" db="EMBL/GenBank/DDBJ databases">
        <title>A chromosome-level genome assembly of Gray's grenadier anchovy, Coilia grayii.</title>
        <authorList>
            <person name="Fu Z."/>
        </authorList>
    </citation>
    <scope>NUCLEOTIDE SEQUENCE [LARGE SCALE GENOMIC DNA]</scope>
    <source>
        <strain evidence="6">G4</strain>
        <tissue evidence="6">Muscle</tissue>
    </source>
</reference>
<keyword evidence="3" id="KW-0272">Extracellular matrix</keyword>
<dbReference type="AlphaFoldDB" id="A0ABD1KBQ7"/>
<evidence type="ECO:0000259" key="5">
    <source>
        <dbReference type="PROSITE" id="PS50871"/>
    </source>
</evidence>
<dbReference type="GO" id="GO:0005581">
    <property type="term" value="C:collagen trimer"/>
    <property type="evidence" value="ECO:0007669"/>
    <property type="project" value="UniProtKB-KW"/>
</dbReference>
<protein>
    <recommendedName>
        <fullName evidence="5">C1q domain-containing protein</fullName>
    </recommendedName>
</protein>
<feature type="region of interest" description="Disordered" evidence="4">
    <location>
        <begin position="67"/>
        <end position="91"/>
    </location>
</feature>
<dbReference type="InterPro" id="IPR050392">
    <property type="entry name" value="Collagen/C1q_domain"/>
</dbReference>
<dbReference type="PRINTS" id="PR00007">
    <property type="entry name" value="COMPLEMNTC1Q"/>
</dbReference>
<keyword evidence="7" id="KW-1185">Reference proteome</keyword>
<name>A0ABD1KBQ7_9TELE</name>
<comment type="subcellular location">
    <subcellularLocation>
        <location evidence="1">Secreted</location>
        <location evidence="1">Extracellular space</location>
        <location evidence="1">Extracellular matrix</location>
    </subcellularLocation>
</comment>
<dbReference type="SMART" id="SM00110">
    <property type="entry name" value="C1Q"/>
    <property type="match status" value="1"/>
</dbReference>
<evidence type="ECO:0000256" key="4">
    <source>
        <dbReference type="SAM" id="MobiDB-lite"/>
    </source>
</evidence>
<evidence type="ECO:0000256" key="1">
    <source>
        <dbReference type="ARBA" id="ARBA00004498"/>
    </source>
</evidence>
<dbReference type="SUPFAM" id="SSF49842">
    <property type="entry name" value="TNF-like"/>
    <property type="match status" value="1"/>
</dbReference>